<keyword evidence="10" id="KW-1133">Transmembrane helix</keyword>
<evidence type="ECO:0000256" key="1">
    <source>
        <dbReference type="ARBA" id="ARBA00001913"/>
    </source>
</evidence>
<gene>
    <name evidence="17" type="ORF">GLAREA_02409</name>
</gene>
<evidence type="ECO:0000256" key="15">
    <source>
        <dbReference type="SAM" id="MobiDB-lite"/>
    </source>
</evidence>
<evidence type="ECO:0000256" key="3">
    <source>
        <dbReference type="ARBA" id="ARBA00022475"/>
    </source>
</evidence>
<feature type="compositionally biased region" description="Polar residues" evidence="15">
    <location>
        <begin position="520"/>
        <end position="541"/>
    </location>
</feature>
<keyword evidence="3" id="KW-1003">Cell membrane</keyword>
<name>S3D348_GLAL2</name>
<proteinExistence type="predicted"/>
<evidence type="ECO:0000256" key="9">
    <source>
        <dbReference type="ARBA" id="ARBA00022963"/>
    </source>
</evidence>
<evidence type="ECO:0000256" key="10">
    <source>
        <dbReference type="ARBA" id="ARBA00022989"/>
    </source>
</evidence>
<keyword evidence="7 17" id="KW-0378">Hydrolase</keyword>
<dbReference type="EC" id="3.1.1.116" evidence="14"/>
<comment type="cofactor">
    <cofactor evidence="1">
        <name>Ca(2+)</name>
        <dbReference type="ChEBI" id="CHEBI:29108"/>
    </cofactor>
</comment>
<dbReference type="InterPro" id="IPR002921">
    <property type="entry name" value="Fungal_lipase-type"/>
</dbReference>
<evidence type="ECO:0000313" key="17">
    <source>
        <dbReference type="EMBL" id="EPE26496.1"/>
    </source>
</evidence>
<evidence type="ECO:0000256" key="2">
    <source>
        <dbReference type="ARBA" id="ARBA00004651"/>
    </source>
</evidence>
<evidence type="ECO:0000256" key="13">
    <source>
        <dbReference type="ARBA" id="ARBA00024531"/>
    </source>
</evidence>
<reference evidence="17 18" key="1">
    <citation type="journal article" date="2013" name="BMC Genomics">
        <title>Genomics-driven discovery of the pneumocandin biosynthetic gene cluster in the fungus Glarea lozoyensis.</title>
        <authorList>
            <person name="Chen L."/>
            <person name="Yue Q."/>
            <person name="Zhang X."/>
            <person name="Xiang M."/>
            <person name="Wang C."/>
            <person name="Li S."/>
            <person name="Che Y."/>
            <person name="Ortiz-Lopez F.J."/>
            <person name="Bills G.F."/>
            <person name="Liu X."/>
            <person name="An Z."/>
        </authorList>
    </citation>
    <scope>NUCLEOTIDE SEQUENCE [LARGE SCALE GENOMIC DNA]</scope>
    <source>
        <strain evidence="18">ATCC 20868 / MF5171</strain>
    </source>
</reference>
<keyword evidence="6" id="KW-0479">Metal-binding</keyword>
<evidence type="ECO:0000313" key="18">
    <source>
        <dbReference type="Proteomes" id="UP000016922"/>
    </source>
</evidence>
<evidence type="ECO:0000256" key="11">
    <source>
        <dbReference type="ARBA" id="ARBA00023098"/>
    </source>
</evidence>
<dbReference type="GO" id="GO:0005886">
    <property type="term" value="C:plasma membrane"/>
    <property type="evidence" value="ECO:0007669"/>
    <property type="project" value="UniProtKB-SubCell"/>
</dbReference>
<dbReference type="OrthoDB" id="438440at2759"/>
<dbReference type="Proteomes" id="UP000016922">
    <property type="component" value="Unassembled WGS sequence"/>
</dbReference>
<dbReference type="InterPro" id="IPR052214">
    <property type="entry name" value="DAG_Lipase-Related"/>
</dbReference>
<keyword evidence="4" id="KW-0597">Phosphoprotein</keyword>
<evidence type="ECO:0000256" key="4">
    <source>
        <dbReference type="ARBA" id="ARBA00022553"/>
    </source>
</evidence>
<dbReference type="OMA" id="SWKVHKG"/>
<dbReference type="PANTHER" id="PTHR45792">
    <property type="entry name" value="DIACYLGLYCEROL LIPASE HOMOLOG-RELATED"/>
    <property type="match status" value="1"/>
</dbReference>
<dbReference type="SUPFAM" id="SSF53474">
    <property type="entry name" value="alpha/beta-Hydrolases"/>
    <property type="match status" value="1"/>
</dbReference>
<keyword evidence="5" id="KW-0812">Transmembrane</keyword>
<keyword evidence="12" id="KW-0472">Membrane</keyword>
<comment type="subcellular location">
    <subcellularLocation>
        <location evidence="2">Cell membrane</location>
        <topology evidence="2">Multi-pass membrane protein</topology>
    </subcellularLocation>
</comment>
<dbReference type="GO" id="GO:0046872">
    <property type="term" value="F:metal ion binding"/>
    <property type="evidence" value="ECO:0007669"/>
    <property type="project" value="UniProtKB-KW"/>
</dbReference>
<feature type="region of interest" description="Disordered" evidence="15">
    <location>
        <begin position="404"/>
        <end position="562"/>
    </location>
</feature>
<evidence type="ECO:0000256" key="6">
    <source>
        <dbReference type="ARBA" id="ARBA00022723"/>
    </source>
</evidence>
<dbReference type="RefSeq" id="XP_008085686.1">
    <property type="nucleotide sequence ID" value="XM_008087495.1"/>
</dbReference>
<keyword evidence="8" id="KW-0106">Calcium</keyword>
<dbReference type="HOGENOM" id="CLU_001871_0_0_1"/>
<dbReference type="GO" id="GO:0016298">
    <property type="term" value="F:lipase activity"/>
    <property type="evidence" value="ECO:0007669"/>
    <property type="project" value="TreeGrafter"/>
</dbReference>
<evidence type="ECO:0000256" key="14">
    <source>
        <dbReference type="ARBA" id="ARBA00026104"/>
    </source>
</evidence>
<accession>S3D348</accession>
<comment type="catalytic activity">
    <reaction evidence="13">
        <text>a 1,2-diacyl-sn-glycerol + H2O = a 2-acylglycerol + a fatty acid + H(+)</text>
        <dbReference type="Rhea" id="RHEA:33275"/>
        <dbReference type="ChEBI" id="CHEBI:15377"/>
        <dbReference type="ChEBI" id="CHEBI:15378"/>
        <dbReference type="ChEBI" id="CHEBI:17389"/>
        <dbReference type="ChEBI" id="CHEBI:17815"/>
        <dbReference type="ChEBI" id="CHEBI:28868"/>
        <dbReference type="EC" id="3.1.1.116"/>
    </reaction>
    <physiologicalReaction direction="left-to-right" evidence="13">
        <dbReference type="Rhea" id="RHEA:33276"/>
    </physiologicalReaction>
</comment>
<evidence type="ECO:0000259" key="16">
    <source>
        <dbReference type="Pfam" id="PF01764"/>
    </source>
</evidence>
<dbReference type="GO" id="GO:0046340">
    <property type="term" value="P:diacylglycerol catabolic process"/>
    <property type="evidence" value="ECO:0007669"/>
    <property type="project" value="TreeGrafter"/>
</dbReference>
<feature type="domain" description="Fungal lipase-type" evidence="16">
    <location>
        <begin position="828"/>
        <end position="995"/>
    </location>
</feature>
<dbReference type="EMBL" id="KE145370">
    <property type="protein sequence ID" value="EPE26496.1"/>
    <property type="molecule type" value="Genomic_DNA"/>
</dbReference>
<dbReference type="eggNOG" id="KOG2088">
    <property type="taxonomic scope" value="Eukaryota"/>
</dbReference>
<evidence type="ECO:0000256" key="7">
    <source>
        <dbReference type="ARBA" id="ARBA00022801"/>
    </source>
</evidence>
<feature type="compositionally biased region" description="Polar residues" evidence="15">
    <location>
        <begin position="457"/>
        <end position="481"/>
    </location>
</feature>
<dbReference type="Pfam" id="PF01764">
    <property type="entry name" value="Lipase_3"/>
    <property type="match status" value="1"/>
</dbReference>
<dbReference type="Gene3D" id="3.40.50.1820">
    <property type="entry name" value="alpha/beta hydrolase"/>
    <property type="match status" value="1"/>
</dbReference>
<dbReference type="AlphaFoldDB" id="S3D348"/>
<organism evidence="17 18">
    <name type="scientific">Glarea lozoyensis (strain ATCC 20868 / MF5171)</name>
    <dbReference type="NCBI Taxonomy" id="1116229"/>
    <lineage>
        <taxon>Eukaryota</taxon>
        <taxon>Fungi</taxon>
        <taxon>Dikarya</taxon>
        <taxon>Ascomycota</taxon>
        <taxon>Pezizomycotina</taxon>
        <taxon>Leotiomycetes</taxon>
        <taxon>Helotiales</taxon>
        <taxon>Helotiaceae</taxon>
        <taxon>Glarea</taxon>
    </lineage>
</organism>
<dbReference type="InterPro" id="IPR029058">
    <property type="entry name" value="AB_hydrolase_fold"/>
</dbReference>
<dbReference type="PANTHER" id="PTHR45792:SF7">
    <property type="entry name" value="PUTATIVE (AFU_ORTHOLOGUE AFUA_6G02710)-RELATED"/>
    <property type="match status" value="1"/>
</dbReference>
<evidence type="ECO:0000256" key="12">
    <source>
        <dbReference type="ARBA" id="ARBA00023136"/>
    </source>
</evidence>
<dbReference type="KEGG" id="glz:GLAREA_02409"/>
<protein>
    <recommendedName>
        <fullName evidence="14">sn-1-specific diacylglycerol lipase</fullName>
        <ecNumber evidence="14">3.1.1.116</ecNumber>
    </recommendedName>
</protein>
<dbReference type="CDD" id="cd00519">
    <property type="entry name" value="Lipase_3"/>
    <property type="match status" value="1"/>
</dbReference>
<keyword evidence="11" id="KW-0443">Lipid metabolism</keyword>
<evidence type="ECO:0000256" key="5">
    <source>
        <dbReference type="ARBA" id="ARBA00022692"/>
    </source>
</evidence>
<sequence length="1162" mass="125370">MKQDEEDKKKAIQVSTPSSVGSTLLPTSIANVVSLVTRSSSIYLRLGTFVGGLALDGARATTLTGLELSRALIETILIRSGREVSERSIGEVGRAEAEGILDRSVATLHRTITGISFAASTGFHFSSAVLSSATDISQQLLGALDGILGSTDSSRAIASIITLIRREFQNPATGREGEKVGVADLLSGICGLALLQKWCTTMTALEYKEGRFEEVIWDVVILDNGRRADVVGQVDGRAVAALPRSDSMSFISTRGNEVLETIERDGGAKSDSEDELPEIILRQKIMRSLPAGSSVSITTSTKTTKTITVEITGSQPTDLTPPPGVEIIEEDEGARATRLMDSAAGTESPKVVALHPTYRVVYQIKKDTEKSSRINPSNEEHVYVPVSSPVERPLPLPPRPTTFFISPISSPEVEKTMEMSPVSDAEGNANTDYSVADLKELPPVPLDDDLAPRGDTGNLSNQKRTRKPLSSSSSFSGTDNQPPRMLTSKKSPPTKKPKVVKMPPKPAEKKNSIRNAIKRGSSSTLSHFLPKDNSTADTSSAPPQPKESKKPAWNTPVTPAKSNIPVSAQKANMTPLREALRAPQRGNHNYFSSRDLGSLQAADIRRSPSRSSHYSVADQRAGSVVSHTETYSIHSAESRPGSPTAYRTHLRAHSNLIRARSEKNISNNELSQSKAHRRTKSHVPSIYTLKTNESMTSLVLASRPRHSAFEDPHSLENFVRTGLVEGMFPQHHLVRNITRFVRFASASYGSSFLRVMGIMATDAVNKDFDTSHHHEHHSFSTHTQLPADTILLSSFVDPQGGTDSSGMTDTGVPMVHFVSLDHDSKAVVLTCRGTLGFEDVLTDMTCDYDILTWRGQDYSVHKGIHASARRLLNGKSSRVMATITAALEEFPDYGLVLCGHSLGGGVSALLAIMISEPSPDPASTAFITSNPPPQPLLLTTGSAGTAPSPLHLPPGRPIHVYAYGPPATLSPSLRLATRGLITTIVNNQDLVPYLSLGVLHDLQAVALAFKTDESGAKGQFRERVWKGIMEGLRRKWYAGADQGVGEGMSGEEMGEEDQWAYSALKALRACMLSSKLVPPGEVFVVESCPVLKRDAFVEGGLGSRGSERGSGLGRPATRAVLRYVRDVERRFGEVRFGGSMLLDHSPGRYEASLGALGRGVLL</sequence>
<dbReference type="GeneID" id="19461466"/>
<evidence type="ECO:0000256" key="8">
    <source>
        <dbReference type="ARBA" id="ARBA00022837"/>
    </source>
</evidence>
<keyword evidence="9" id="KW-0442">Lipid degradation</keyword>
<keyword evidence="18" id="KW-1185">Reference proteome</keyword>
<dbReference type="GO" id="GO:0019369">
    <property type="term" value="P:arachidonate metabolic process"/>
    <property type="evidence" value="ECO:0007669"/>
    <property type="project" value="TreeGrafter"/>
</dbReference>